<dbReference type="InterPro" id="IPR002811">
    <property type="entry name" value="Asp_DH"/>
</dbReference>
<feature type="domain" description="Aspartate/homoserine dehydrogenase NAD-binding" evidence="8">
    <location>
        <begin position="8"/>
        <end position="109"/>
    </location>
</feature>
<dbReference type="SUPFAM" id="SSF55347">
    <property type="entry name" value="Glyceraldehyde-3-phosphate dehydrogenase-like, C-terminal domain"/>
    <property type="match status" value="1"/>
</dbReference>
<dbReference type="InterPro" id="IPR036291">
    <property type="entry name" value="NAD(P)-bd_dom_sf"/>
</dbReference>
<reference evidence="9 10" key="1">
    <citation type="submission" date="2017-09" db="EMBL/GenBank/DDBJ databases">
        <title>Depth-based differentiation of microbial function through sediment-hosted aquifers and enrichment of novel symbionts in the deep terrestrial subsurface.</title>
        <authorList>
            <person name="Probst A.J."/>
            <person name="Ladd B."/>
            <person name="Jarett J.K."/>
            <person name="Geller-Mcgrath D.E."/>
            <person name="Sieber C.M."/>
            <person name="Emerson J.B."/>
            <person name="Anantharaman K."/>
            <person name="Thomas B.C."/>
            <person name="Malmstrom R."/>
            <person name="Stieglmeier M."/>
            <person name="Klingl A."/>
            <person name="Woyke T."/>
            <person name="Ryan C.M."/>
            <person name="Banfield J.F."/>
        </authorList>
    </citation>
    <scope>NUCLEOTIDE SEQUENCE [LARGE SCALE GENOMIC DNA]</scope>
    <source>
        <strain evidence="9">CG11_big_fil_rev_8_21_14_0_20_45_26</strain>
    </source>
</reference>
<comment type="caution">
    <text evidence="9">The sequence shown here is derived from an EMBL/GenBank/DDBJ whole genome shotgun (WGS) entry which is preliminary data.</text>
</comment>
<comment type="miscellaneous">
    <text evidence="6">The iminoaspartate product is unstable in aqueous solution and can decompose to oxaloacetate and ammonia.</text>
</comment>
<gene>
    <name evidence="6" type="primary">nadX</name>
    <name evidence="9" type="ORF">COV74_07795</name>
</gene>
<dbReference type="Pfam" id="PF03447">
    <property type="entry name" value="NAD_binding_3"/>
    <property type="match status" value="1"/>
</dbReference>
<evidence type="ECO:0000256" key="6">
    <source>
        <dbReference type="HAMAP-Rule" id="MF_01265"/>
    </source>
</evidence>
<dbReference type="PANTHER" id="PTHR31873:SF6">
    <property type="entry name" value="ASPARTATE DEHYDROGENASE DOMAIN-CONTAINING PROTEIN"/>
    <property type="match status" value="1"/>
</dbReference>
<proteinExistence type="inferred from homology"/>
<dbReference type="AlphaFoldDB" id="A0A2H0LN02"/>
<dbReference type="InterPro" id="IPR005106">
    <property type="entry name" value="Asp/hSer_DH_NAD-bd"/>
</dbReference>
<dbReference type="EC" id="1.4.1.21" evidence="6"/>
<organism evidence="9 10">
    <name type="scientific">Candidatus Abzuiibacterium crystallinum</name>
    <dbReference type="NCBI Taxonomy" id="1974748"/>
    <lineage>
        <taxon>Bacteria</taxon>
        <taxon>Pseudomonadati</taxon>
        <taxon>Candidatus Omnitrophota</taxon>
        <taxon>Candidatus Abzuiibacterium</taxon>
    </lineage>
</organism>
<dbReference type="GO" id="GO:0033735">
    <property type="term" value="F:aspartate dehydrogenase [NAD(P)+] activity"/>
    <property type="evidence" value="ECO:0007669"/>
    <property type="project" value="UniProtKB-EC"/>
</dbReference>
<dbReference type="GO" id="GO:0016639">
    <property type="term" value="F:oxidoreductase activity, acting on the CH-NH2 group of donors, NAD or NADP as acceptor"/>
    <property type="evidence" value="ECO:0007669"/>
    <property type="project" value="UniProtKB-UniRule"/>
</dbReference>
<feature type="active site" evidence="6">
    <location>
        <position position="217"/>
    </location>
</feature>
<name>A0A2H0LN02_9BACT</name>
<protein>
    <recommendedName>
        <fullName evidence="6">L-aspartate dehydrogenase</fullName>
        <ecNumber evidence="6">1.4.1.21</ecNumber>
    </recommendedName>
</protein>
<dbReference type="InterPro" id="IPR020626">
    <property type="entry name" value="Asp_DH_prok"/>
</dbReference>
<dbReference type="SUPFAM" id="SSF51735">
    <property type="entry name" value="NAD(P)-binding Rossmann-fold domains"/>
    <property type="match status" value="1"/>
</dbReference>
<dbReference type="EMBL" id="PCVY01000063">
    <property type="protein sequence ID" value="PIQ85716.1"/>
    <property type="molecule type" value="Genomic_DNA"/>
</dbReference>
<dbReference type="GO" id="GO:0050661">
    <property type="term" value="F:NADP binding"/>
    <property type="evidence" value="ECO:0007669"/>
    <property type="project" value="UniProtKB-UniRule"/>
</dbReference>
<keyword evidence="2 6" id="KW-0662">Pyridine nucleotide biosynthesis</keyword>
<dbReference type="GO" id="GO:0009435">
    <property type="term" value="P:NAD+ biosynthetic process"/>
    <property type="evidence" value="ECO:0007669"/>
    <property type="project" value="UniProtKB-UniRule"/>
</dbReference>
<dbReference type="PANTHER" id="PTHR31873">
    <property type="entry name" value="L-ASPARTATE DEHYDROGENASE-RELATED"/>
    <property type="match status" value="1"/>
</dbReference>
<sequence>MIRIGLVGCGTIGRALTHAITKKYHRIAKIAFLCDRHHEAAERLKRDLRLRADILPLSSLIRKSDFIVEAASQQAVLEMLPILTQQKKNAMILSVGALLRVPPRLLKKAKGLLYIPSGAVSGIDGILAAKTSAIRHVSIRTYKPLKGIQSAPYFKHKQAWLKRIQKPTVVFRGTAKQAIKHFPQNVNVAATLSLAGIGSERTKVTIITSPAFRRNSHEVLIEGDFGMIQTRTDNVPSKLNPKTSALAFHSAIACFDKMISSIKIGT</sequence>
<keyword evidence="4 6" id="KW-0560">Oxidoreductase</keyword>
<comment type="function">
    <text evidence="6">Specifically catalyzes the NAD or NADP-dependent dehydrogenation of L-aspartate to iminoaspartate.</text>
</comment>
<evidence type="ECO:0000256" key="4">
    <source>
        <dbReference type="ARBA" id="ARBA00023002"/>
    </source>
</evidence>
<evidence type="ECO:0000256" key="2">
    <source>
        <dbReference type="ARBA" id="ARBA00022642"/>
    </source>
</evidence>
<evidence type="ECO:0000259" key="8">
    <source>
        <dbReference type="Pfam" id="PF03447"/>
    </source>
</evidence>
<dbReference type="GO" id="GO:0051287">
    <property type="term" value="F:NAD binding"/>
    <property type="evidence" value="ECO:0007669"/>
    <property type="project" value="UniProtKB-UniRule"/>
</dbReference>
<comment type="catalytic activity">
    <reaction evidence="6">
        <text>L-aspartate + NADP(+) + H2O = oxaloacetate + NH4(+) + NADPH + H(+)</text>
        <dbReference type="Rhea" id="RHEA:11784"/>
        <dbReference type="ChEBI" id="CHEBI:15377"/>
        <dbReference type="ChEBI" id="CHEBI:15378"/>
        <dbReference type="ChEBI" id="CHEBI:16452"/>
        <dbReference type="ChEBI" id="CHEBI:28938"/>
        <dbReference type="ChEBI" id="CHEBI:29991"/>
        <dbReference type="ChEBI" id="CHEBI:57783"/>
        <dbReference type="ChEBI" id="CHEBI:58349"/>
        <dbReference type="EC" id="1.4.1.21"/>
    </reaction>
</comment>
<dbReference type="Gene3D" id="3.30.360.10">
    <property type="entry name" value="Dihydrodipicolinate Reductase, domain 2"/>
    <property type="match status" value="1"/>
</dbReference>
<comment type="catalytic activity">
    <reaction evidence="6">
        <text>L-aspartate + NAD(+) + H2O = oxaloacetate + NH4(+) + NADH + H(+)</text>
        <dbReference type="Rhea" id="RHEA:11788"/>
        <dbReference type="ChEBI" id="CHEBI:15377"/>
        <dbReference type="ChEBI" id="CHEBI:15378"/>
        <dbReference type="ChEBI" id="CHEBI:16452"/>
        <dbReference type="ChEBI" id="CHEBI:28938"/>
        <dbReference type="ChEBI" id="CHEBI:29991"/>
        <dbReference type="ChEBI" id="CHEBI:57540"/>
        <dbReference type="ChEBI" id="CHEBI:57945"/>
        <dbReference type="EC" id="1.4.1.21"/>
    </reaction>
</comment>
<feature type="domain" description="Aspartate dehydrogenase" evidence="7">
    <location>
        <begin position="165"/>
        <end position="252"/>
    </location>
</feature>
<dbReference type="Gene3D" id="3.40.50.720">
    <property type="entry name" value="NAD(P)-binding Rossmann-like Domain"/>
    <property type="match status" value="1"/>
</dbReference>
<dbReference type="Proteomes" id="UP000230859">
    <property type="component" value="Unassembled WGS sequence"/>
</dbReference>
<feature type="binding site" evidence="6">
    <location>
        <position position="187"/>
    </location>
    <ligand>
        <name>NAD(+)</name>
        <dbReference type="ChEBI" id="CHEBI:57540"/>
    </ligand>
</feature>
<dbReference type="Pfam" id="PF01958">
    <property type="entry name" value="Asp_DH_C"/>
    <property type="match status" value="1"/>
</dbReference>
<dbReference type="InterPro" id="IPR011182">
    <property type="entry name" value="L-Asp_DH"/>
</dbReference>
<dbReference type="HAMAP" id="MF_01265">
    <property type="entry name" value="NadX"/>
    <property type="match status" value="1"/>
</dbReference>
<feature type="binding site" evidence="6">
    <location>
        <position position="119"/>
    </location>
    <ligand>
        <name>NAD(+)</name>
        <dbReference type="ChEBI" id="CHEBI:57540"/>
    </ligand>
</feature>
<keyword evidence="5 6" id="KW-0520">NAD</keyword>
<accession>A0A2H0LN02</accession>
<comment type="similarity">
    <text evidence="1 6">Belongs to the L-aspartate dehydrogenase family.</text>
</comment>
<evidence type="ECO:0000313" key="9">
    <source>
        <dbReference type="EMBL" id="PIQ85716.1"/>
    </source>
</evidence>
<keyword evidence="3 6" id="KW-0521">NADP</keyword>
<evidence type="ECO:0000256" key="1">
    <source>
        <dbReference type="ARBA" id="ARBA00008331"/>
    </source>
</evidence>
<comment type="pathway">
    <text evidence="6">Cofactor biosynthesis; NAD(+) biosynthesis; iminoaspartate from L-aspartate (dehydrogenase route): step 1/1.</text>
</comment>
<dbReference type="PIRSF" id="PIRSF005227">
    <property type="entry name" value="Asp_dh_NAD_syn"/>
    <property type="match status" value="1"/>
</dbReference>
<evidence type="ECO:0000256" key="3">
    <source>
        <dbReference type="ARBA" id="ARBA00022857"/>
    </source>
</evidence>
<evidence type="ECO:0000256" key="5">
    <source>
        <dbReference type="ARBA" id="ARBA00023027"/>
    </source>
</evidence>
<dbReference type="UniPathway" id="UPA00253">
    <property type="reaction ID" value="UER00456"/>
</dbReference>
<evidence type="ECO:0000313" key="10">
    <source>
        <dbReference type="Proteomes" id="UP000230859"/>
    </source>
</evidence>
<evidence type="ECO:0000259" key="7">
    <source>
        <dbReference type="Pfam" id="PF01958"/>
    </source>
</evidence>